<reference evidence="2 3" key="1">
    <citation type="submission" date="2011-02" db="EMBL/GenBank/DDBJ databases">
        <authorList>
            <person name="Muzny D."/>
            <person name="Qin X."/>
            <person name="Deng J."/>
            <person name="Jiang H."/>
            <person name="Liu Y."/>
            <person name="Qu J."/>
            <person name="Song X.-Z."/>
            <person name="Zhang L."/>
            <person name="Thornton R."/>
            <person name="Coyle M."/>
            <person name="Francisco L."/>
            <person name="Jackson L."/>
            <person name="Javaid M."/>
            <person name="Korchina V."/>
            <person name="Kovar C."/>
            <person name="Mata R."/>
            <person name="Mathew T."/>
            <person name="Ngo R."/>
            <person name="Nguyen L."/>
            <person name="Nguyen N."/>
            <person name="Okwuonu G."/>
            <person name="Ongeri F."/>
            <person name="Pham C."/>
            <person name="Simmons D."/>
            <person name="Wilczek-Boney K."/>
            <person name="Hale W."/>
            <person name="Jakkamsetti A."/>
            <person name="Pham P."/>
            <person name="Ruth R."/>
            <person name="San Lucas F."/>
            <person name="Warren J."/>
            <person name="Zhang J."/>
            <person name="Zhao Z."/>
            <person name="Zhou C."/>
            <person name="Zhu D."/>
            <person name="Lee S."/>
            <person name="Bess C."/>
            <person name="Blankenburg K."/>
            <person name="Forbes L."/>
            <person name="Fu Q."/>
            <person name="Gubbala S."/>
            <person name="Hirani K."/>
            <person name="Jayaseelan J.C."/>
            <person name="Lara F."/>
            <person name="Munidasa M."/>
            <person name="Palculict T."/>
            <person name="Patil S."/>
            <person name="Pu L.-L."/>
            <person name="Saada N."/>
            <person name="Tang L."/>
            <person name="Weissenberger G."/>
            <person name="Zhu Y."/>
            <person name="Hemphill L."/>
            <person name="Shang Y."/>
            <person name="Youmans B."/>
            <person name="Ayvaz T."/>
            <person name="Ross M."/>
            <person name="Santibanez J."/>
            <person name="Aqrawi P."/>
            <person name="Gross S."/>
            <person name="Joshi V."/>
            <person name="Fowler G."/>
            <person name="Nazareth L."/>
            <person name="Reid J."/>
            <person name="Worley K."/>
            <person name="Petrosino J."/>
            <person name="Highlander S."/>
            <person name="Gibbs R."/>
        </authorList>
    </citation>
    <scope>NUCLEOTIDE SEQUENCE [LARGE SCALE GENOMIC DNA]</scope>
    <source>
        <strain evidence="2 3">ATCC BAA-1200</strain>
    </source>
</reference>
<evidence type="ECO:0000313" key="2">
    <source>
        <dbReference type="EMBL" id="EGF12137.1"/>
    </source>
</evidence>
<sequence>MLGKQAKTVLWIFFMIPSFSRAEFHNDSADSNLGYAYGTTTDQARQTLEEDAAKRHAEMLEYTKKTQDIIDAQNQLDGMPAIPTSPDNVRAMTSEQRLQSYLNASNPDPELVYDLENRSTDYLEAKYGTVIADYAREEALQAVRNLSLATSYLPEEARTGNFLTGFIGGIWKGFLNMADIIGSSFIMMTNSGEGETEKLTKWHEMIKQKNTETTVWQGSTYEMDEARSKLNWEIAERAGQETFLKHAARTGNVAEAKQLAAAEAEHFYNSMDTTTYEEVVNALGKIFSYILTILCLGAPVRWLYSKYIVNR</sequence>
<feature type="transmembrane region" description="Helical" evidence="1">
    <location>
        <begin position="286"/>
        <end position="304"/>
    </location>
</feature>
<organism evidence="2 3">
    <name type="scientific">Neisseria bacilliformis ATCC BAA-1200</name>
    <dbReference type="NCBI Taxonomy" id="888742"/>
    <lineage>
        <taxon>Bacteria</taxon>
        <taxon>Pseudomonadati</taxon>
        <taxon>Pseudomonadota</taxon>
        <taxon>Betaproteobacteria</taxon>
        <taxon>Neisseriales</taxon>
        <taxon>Neisseriaceae</taxon>
        <taxon>Neisseria</taxon>
    </lineage>
</organism>
<keyword evidence="1" id="KW-1133">Transmembrane helix</keyword>
<evidence type="ECO:0000313" key="3">
    <source>
        <dbReference type="Proteomes" id="UP000004105"/>
    </source>
</evidence>
<dbReference type="AlphaFoldDB" id="F2B8V2"/>
<gene>
    <name evidence="2" type="ORF">HMPREF9123_0117</name>
</gene>
<comment type="caution">
    <text evidence="2">The sequence shown here is derived from an EMBL/GenBank/DDBJ whole genome shotgun (WGS) entry which is preliminary data.</text>
</comment>
<proteinExistence type="predicted"/>
<accession>F2B8V2</accession>
<dbReference type="HOGENOM" id="CLU_893793_0_0_4"/>
<keyword evidence="1" id="KW-0472">Membrane</keyword>
<name>F2B8V2_9NEIS</name>
<protein>
    <submittedName>
        <fullName evidence="2">Uncharacterized protein</fullName>
    </submittedName>
</protein>
<dbReference type="Proteomes" id="UP000004105">
    <property type="component" value="Unassembled WGS sequence"/>
</dbReference>
<keyword evidence="3" id="KW-1185">Reference proteome</keyword>
<keyword evidence="1" id="KW-0812">Transmembrane</keyword>
<evidence type="ECO:0000256" key="1">
    <source>
        <dbReference type="SAM" id="Phobius"/>
    </source>
</evidence>
<dbReference type="RefSeq" id="WP_007341132.1">
    <property type="nucleotide sequence ID" value="NZ_GL878494.1"/>
</dbReference>
<dbReference type="EMBL" id="AFAY01000003">
    <property type="protein sequence ID" value="EGF12137.1"/>
    <property type="molecule type" value="Genomic_DNA"/>
</dbReference>